<gene>
    <name evidence="5" type="ORF">SAMN05421580_107166</name>
</gene>
<dbReference type="OrthoDB" id="9806180at2"/>
<evidence type="ECO:0000256" key="3">
    <source>
        <dbReference type="PROSITE-ProRule" id="PRU10038"/>
    </source>
</evidence>
<keyword evidence="2" id="KW-0378">Hydrolase</keyword>
<keyword evidence="6" id="KW-1185">Reference proteome</keyword>
<evidence type="ECO:0000313" key="6">
    <source>
        <dbReference type="Proteomes" id="UP000186221"/>
    </source>
</evidence>
<proteinExistence type="inferred from homology"/>
<dbReference type="InterPro" id="IPR029058">
    <property type="entry name" value="AB_hydrolase_fold"/>
</dbReference>
<reference evidence="6" key="1">
    <citation type="submission" date="2017-01" db="EMBL/GenBank/DDBJ databases">
        <authorList>
            <person name="Varghese N."/>
            <person name="Submissions S."/>
        </authorList>
    </citation>
    <scope>NUCLEOTIDE SEQUENCE [LARGE SCALE GENOMIC DNA]</scope>
    <source>
        <strain evidence="6">DSM 19945</strain>
    </source>
</reference>
<dbReference type="Pfam" id="PF07859">
    <property type="entry name" value="Abhydrolase_3"/>
    <property type="match status" value="1"/>
</dbReference>
<comment type="similarity">
    <text evidence="1">Belongs to the 'GDXG' lipolytic enzyme family.</text>
</comment>
<evidence type="ECO:0000256" key="2">
    <source>
        <dbReference type="ARBA" id="ARBA00022801"/>
    </source>
</evidence>
<dbReference type="EMBL" id="FTOG01000007">
    <property type="protein sequence ID" value="SIS95906.1"/>
    <property type="molecule type" value="Genomic_DNA"/>
</dbReference>
<dbReference type="InterPro" id="IPR013094">
    <property type="entry name" value="AB_hydrolase_3"/>
</dbReference>
<accession>A0A1N7NC61</accession>
<feature type="domain" description="Alpha/beta hydrolase fold-3" evidence="4">
    <location>
        <begin position="73"/>
        <end position="273"/>
    </location>
</feature>
<evidence type="ECO:0000256" key="1">
    <source>
        <dbReference type="ARBA" id="ARBA00010515"/>
    </source>
</evidence>
<dbReference type="PROSITE" id="PS01174">
    <property type="entry name" value="LIPASE_GDXG_SER"/>
    <property type="match status" value="1"/>
</dbReference>
<dbReference type="Gene3D" id="3.40.50.1820">
    <property type="entry name" value="alpha/beta hydrolase"/>
    <property type="match status" value="1"/>
</dbReference>
<dbReference type="PANTHER" id="PTHR48081">
    <property type="entry name" value="AB HYDROLASE SUPERFAMILY PROTEIN C4A8.06C"/>
    <property type="match status" value="1"/>
</dbReference>
<dbReference type="InterPro" id="IPR050300">
    <property type="entry name" value="GDXG_lipolytic_enzyme"/>
</dbReference>
<dbReference type="PROSITE" id="PS01173">
    <property type="entry name" value="LIPASE_GDXG_HIS"/>
    <property type="match status" value="1"/>
</dbReference>
<feature type="active site" evidence="3">
    <location>
        <position position="147"/>
    </location>
</feature>
<evidence type="ECO:0000259" key="4">
    <source>
        <dbReference type="Pfam" id="PF07859"/>
    </source>
</evidence>
<dbReference type="InterPro" id="IPR033140">
    <property type="entry name" value="Lipase_GDXG_put_SER_AS"/>
</dbReference>
<dbReference type="InterPro" id="IPR002168">
    <property type="entry name" value="Lipase_GDXG_HIS_AS"/>
</dbReference>
<sequence>MSLQLTLLNAALRLTTKPYLRKVSEPEKLRNDMERWARYGARSAPCTVAVPMSLAGRPALSIRSGKTIPDKVILHFHGGAFIAGSPNTHKAMLSRLARLAQVEVIAPAYRLAPEHPYPAALNDAEAAFEDLVAKGYAAENIVLSGDSAGAGLALSLLARLCKAGHRPAGIIAFSPWTDLTGASPSLVLLEDRDPMLAAERMEEVAQYYLNGHRADDPAVSPLYASYPNCPPVLLQTSERDILRDDAMFLEHKLRDAGVDVTLQLWPDAPHVWQMFDGWVPEARAALRDAADFARKCLSLSARN</sequence>
<dbReference type="AlphaFoldDB" id="A0A1N7NC61"/>
<dbReference type="RefSeq" id="WP_076485199.1">
    <property type="nucleotide sequence ID" value="NZ_FTOG01000007.1"/>
</dbReference>
<name>A0A1N7NC61_9RHOB</name>
<dbReference type="Proteomes" id="UP000186221">
    <property type="component" value="Unassembled WGS sequence"/>
</dbReference>
<evidence type="ECO:0000313" key="5">
    <source>
        <dbReference type="EMBL" id="SIS95906.1"/>
    </source>
</evidence>
<dbReference type="PANTHER" id="PTHR48081:SF8">
    <property type="entry name" value="ALPHA_BETA HYDROLASE FOLD-3 DOMAIN-CONTAINING PROTEIN-RELATED"/>
    <property type="match status" value="1"/>
</dbReference>
<dbReference type="STRING" id="453582.SAMN05421580_107166"/>
<dbReference type="SUPFAM" id="SSF53474">
    <property type="entry name" value="alpha/beta-Hydrolases"/>
    <property type="match status" value="1"/>
</dbReference>
<organism evidence="5 6">
    <name type="scientific">Rhodobacter aestuarii</name>
    <dbReference type="NCBI Taxonomy" id="453582"/>
    <lineage>
        <taxon>Bacteria</taxon>
        <taxon>Pseudomonadati</taxon>
        <taxon>Pseudomonadota</taxon>
        <taxon>Alphaproteobacteria</taxon>
        <taxon>Rhodobacterales</taxon>
        <taxon>Rhodobacter group</taxon>
        <taxon>Rhodobacter</taxon>
    </lineage>
</organism>
<dbReference type="GO" id="GO:0016787">
    <property type="term" value="F:hydrolase activity"/>
    <property type="evidence" value="ECO:0007669"/>
    <property type="project" value="UniProtKB-KW"/>
</dbReference>
<protein>
    <submittedName>
        <fullName evidence="5">Acetyl esterase/lipase</fullName>
    </submittedName>
</protein>